<evidence type="ECO:0000259" key="2">
    <source>
        <dbReference type="SMART" id="SM00316"/>
    </source>
</evidence>
<dbReference type="Gene3D" id="2.40.50.140">
    <property type="entry name" value="Nucleic acid-binding proteins"/>
    <property type="match status" value="2"/>
</dbReference>
<dbReference type="AlphaFoldDB" id="A0AAW8QXA9"/>
<proteinExistence type="inferred from homology"/>
<keyword evidence="4" id="KW-1185">Reference proteome</keyword>
<dbReference type="RefSeq" id="WP_311360416.1">
    <property type="nucleotide sequence ID" value="NZ_JAVRIE010000001.1"/>
</dbReference>
<dbReference type="InterPro" id="IPR036388">
    <property type="entry name" value="WH-like_DNA-bd_sf"/>
</dbReference>
<dbReference type="PANTHER" id="PTHR37296">
    <property type="entry name" value="CONSERVED VIRULENCE FACTOR B"/>
    <property type="match status" value="1"/>
</dbReference>
<dbReference type="InterPro" id="IPR040764">
    <property type="entry name" value="CvfB_WH"/>
</dbReference>
<sequence>MLEIGNINSLLVIDILPFGYTLAISEDTPSEQKVFLPIDDAKGKKELEQSVDAYVYYSQDGSLHASEKPIAIKVNDFAVLTCTGVTDFGAFFDWGLERDLLVPRSLQHKPLDEGLSYVVYLIHDEDNHKMIGCTKLYRFLEETTDELSPGEEVDLLIFDETSLGFKAVINKRFQGLLFKSDLFRTVKIGERCKAYVKEVREDGKINLSLQKLGSNARKDLAQQILDDLEAHGGLSTLTDKSPSEEIQAHYHVSKGAYKRAIGNLYKQKKITISKTHIKLNK</sequence>
<dbReference type="PIRSF" id="PIRSF012524">
    <property type="entry name" value="YitL_S1"/>
    <property type="match status" value="1"/>
</dbReference>
<gene>
    <name evidence="3" type="ORF">RM544_03730</name>
</gene>
<dbReference type="Pfam" id="PF13509">
    <property type="entry name" value="S1_2"/>
    <property type="match status" value="1"/>
</dbReference>
<dbReference type="SUPFAM" id="SSF50249">
    <property type="entry name" value="Nucleic acid-binding proteins"/>
    <property type="match status" value="1"/>
</dbReference>
<comment type="similarity">
    <text evidence="1">Belongs to the CvfB family.</text>
</comment>
<dbReference type="EMBL" id="JAVRIE010000001">
    <property type="protein sequence ID" value="MDT0581637.1"/>
    <property type="molecule type" value="Genomic_DNA"/>
</dbReference>
<dbReference type="PANTHER" id="PTHR37296:SF1">
    <property type="entry name" value="CONSERVED VIRULENCE FACTOR B"/>
    <property type="match status" value="1"/>
</dbReference>
<dbReference type="InterPro" id="IPR014464">
    <property type="entry name" value="CvfB_fam"/>
</dbReference>
<dbReference type="InterPro" id="IPR039566">
    <property type="entry name" value="CvfB_S1_st"/>
</dbReference>
<dbReference type="SMART" id="SM00316">
    <property type="entry name" value="S1"/>
    <property type="match status" value="2"/>
</dbReference>
<accession>A0AAW8QXA9</accession>
<dbReference type="InterPro" id="IPR012340">
    <property type="entry name" value="NA-bd_OB-fold"/>
</dbReference>
<dbReference type="Proteomes" id="UP001249020">
    <property type="component" value="Unassembled WGS sequence"/>
</dbReference>
<evidence type="ECO:0000256" key="1">
    <source>
        <dbReference type="PIRNR" id="PIRNR012524"/>
    </source>
</evidence>
<dbReference type="Gene3D" id="1.10.10.10">
    <property type="entry name" value="Winged helix-like DNA-binding domain superfamily/Winged helix DNA-binding domain"/>
    <property type="match status" value="1"/>
</dbReference>
<dbReference type="GO" id="GO:0003676">
    <property type="term" value="F:nucleic acid binding"/>
    <property type="evidence" value="ECO:0007669"/>
    <property type="project" value="InterPro"/>
</dbReference>
<name>A0AAW8QXA9_9ALTE</name>
<evidence type="ECO:0000313" key="3">
    <source>
        <dbReference type="EMBL" id="MDT0581637.1"/>
    </source>
</evidence>
<reference evidence="3 4" key="1">
    <citation type="submission" date="2023-09" db="EMBL/GenBank/DDBJ databases">
        <authorList>
            <person name="Rey-Velasco X."/>
        </authorList>
    </citation>
    <scope>NUCLEOTIDE SEQUENCE [LARGE SCALE GENOMIC DNA]</scope>
    <source>
        <strain evidence="3 4">W409</strain>
    </source>
</reference>
<comment type="caution">
    <text evidence="3">The sequence shown here is derived from an EMBL/GenBank/DDBJ whole genome shotgun (WGS) entry which is preliminary data.</text>
</comment>
<evidence type="ECO:0000313" key="4">
    <source>
        <dbReference type="Proteomes" id="UP001249020"/>
    </source>
</evidence>
<feature type="domain" description="S1 motif" evidence="2">
    <location>
        <begin position="73"/>
        <end position="135"/>
    </location>
</feature>
<dbReference type="Pfam" id="PF17783">
    <property type="entry name" value="WHD_CvfB"/>
    <property type="match status" value="1"/>
</dbReference>
<organism evidence="3 4">
    <name type="scientific">Brumicola blandensis</name>
    <dbReference type="NCBI Taxonomy" id="3075611"/>
    <lineage>
        <taxon>Bacteria</taxon>
        <taxon>Pseudomonadati</taxon>
        <taxon>Pseudomonadota</taxon>
        <taxon>Gammaproteobacteria</taxon>
        <taxon>Alteromonadales</taxon>
        <taxon>Alteromonadaceae</taxon>
        <taxon>Brumicola</taxon>
    </lineage>
</organism>
<dbReference type="InterPro" id="IPR003029">
    <property type="entry name" value="S1_domain"/>
</dbReference>
<feature type="domain" description="S1 motif" evidence="2">
    <location>
        <begin position="148"/>
        <end position="210"/>
    </location>
</feature>
<protein>
    <submittedName>
        <fullName evidence="3">S1-like domain-containing RNA-binding protein</fullName>
    </submittedName>
</protein>